<keyword evidence="3" id="KW-1185">Reference proteome</keyword>
<feature type="transmembrane region" description="Helical" evidence="1">
    <location>
        <begin position="23"/>
        <end position="44"/>
    </location>
</feature>
<accession>A0A9P6DEL5</accession>
<comment type="caution">
    <text evidence="2">The sequence shown here is derived from an EMBL/GenBank/DDBJ whole genome shotgun (WGS) entry which is preliminary data.</text>
</comment>
<evidence type="ECO:0000313" key="2">
    <source>
        <dbReference type="EMBL" id="KAF9492655.1"/>
    </source>
</evidence>
<dbReference type="EMBL" id="MU154597">
    <property type="protein sequence ID" value="KAF9492655.1"/>
    <property type="molecule type" value="Genomic_DNA"/>
</dbReference>
<sequence length="87" mass="9988">MSSHSLRIKSVKSVTSPPTQKNFISGSVIHLNFFSLVAATFFHMTPMRVKTSSMWVSRSLRHFRHVSPQHLVRTYHHSNRGEQPATK</sequence>
<keyword evidence="1" id="KW-0812">Transmembrane</keyword>
<dbReference type="Proteomes" id="UP000807025">
    <property type="component" value="Unassembled WGS sequence"/>
</dbReference>
<proteinExistence type="predicted"/>
<reference evidence="2" key="1">
    <citation type="submission" date="2020-11" db="EMBL/GenBank/DDBJ databases">
        <authorList>
            <consortium name="DOE Joint Genome Institute"/>
            <person name="Ahrendt S."/>
            <person name="Riley R."/>
            <person name="Andreopoulos W."/>
            <person name="Labutti K."/>
            <person name="Pangilinan J."/>
            <person name="Ruiz-Duenas F.J."/>
            <person name="Barrasa J.M."/>
            <person name="Sanchez-Garcia M."/>
            <person name="Camarero S."/>
            <person name="Miyauchi S."/>
            <person name="Serrano A."/>
            <person name="Linde D."/>
            <person name="Babiker R."/>
            <person name="Drula E."/>
            <person name="Ayuso-Fernandez I."/>
            <person name="Pacheco R."/>
            <person name="Padilla G."/>
            <person name="Ferreira P."/>
            <person name="Barriuso J."/>
            <person name="Kellner H."/>
            <person name="Castanera R."/>
            <person name="Alfaro M."/>
            <person name="Ramirez L."/>
            <person name="Pisabarro A.G."/>
            <person name="Kuo A."/>
            <person name="Tritt A."/>
            <person name="Lipzen A."/>
            <person name="He G."/>
            <person name="Yan M."/>
            <person name="Ng V."/>
            <person name="Cullen D."/>
            <person name="Martin F."/>
            <person name="Rosso M.-N."/>
            <person name="Henrissat B."/>
            <person name="Hibbett D."/>
            <person name="Martinez A.T."/>
            <person name="Grigoriev I.V."/>
        </authorList>
    </citation>
    <scope>NUCLEOTIDE SEQUENCE</scope>
    <source>
        <strain evidence="2">ATCC 90797</strain>
    </source>
</reference>
<keyword evidence="1" id="KW-0472">Membrane</keyword>
<organism evidence="2 3">
    <name type="scientific">Pleurotus eryngii</name>
    <name type="common">Boletus of the steppes</name>
    <dbReference type="NCBI Taxonomy" id="5323"/>
    <lineage>
        <taxon>Eukaryota</taxon>
        <taxon>Fungi</taxon>
        <taxon>Dikarya</taxon>
        <taxon>Basidiomycota</taxon>
        <taxon>Agaricomycotina</taxon>
        <taxon>Agaricomycetes</taxon>
        <taxon>Agaricomycetidae</taxon>
        <taxon>Agaricales</taxon>
        <taxon>Pleurotineae</taxon>
        <taxon>Pleurotaceae</taxon>
        <taxon>Pleurotus</taxon>
    </lineage>
</organism>
<protein>
    <submittedName>
        <fullName evidence="2">Uncharacterized protein</fullName>
    </submittedName>
</protein>
<name>A0A9P6DEL5_PLEER</name>
<evidence type="ECO:0000256" key="1">
    <source>
        <dbReference type="SAM" id="Phobius"/>
    </source>
</evidence>
<dbReference type="AlphaFoldDB" id="A0A9P6DEL5"/>
<gene>
    <name evidence="2" type="ORF">BDN71DRAFT_1451108</name>
</gene>
<evidence type="ECO:0000313" key="3">
    <source>
        <dbReference type="Proteomes" id="UP000807025"/>
    </source>
</evidence>
<keyword evidence="1" id="KW-1133">Transmembrane helix</keyword>